<evidence type="ECO:0000259" key="1">
    <source>
        <dbReference type="PROSITE" id="PS51186"/>
    </source>
</evidence>
<proteinExistence type="predicted"/>
<dbReference type="AlphaFoldDB" id="A0A4R1RRE7"/>
<gene>
    <name evidence="2" type="ORF">EDC14_101352</name>
</gene>
<dbReference type="RefSeq" id="WP_132014501.1">
    <property type="nucleotide sequence ID" value="NZ_SLUN01000013.1"/>
</dbReference>
<protein>
    <submittedName>
        <fullName evidence="2">RimJ/RimL family protein N-acetyltransferase</fullName>
    </submittedName>
</protein>
<dbReference type="PANTHER" id="PTHR43415:SF3">
    <property type="entry name" value="GNAT-FAMILY ACETYLTRANSFERASE"/>
    <property type="match status" value="1"/>
</dbReference>
<comment type="caution">
    <text evidence="2">The sequence shown here is derived from an EMBL/GenBank/DDBJ whole genome shotgun (WGS) entry which is preliminary data.</text>
</comment>
<sequence length="166" mass="18914">MESLSDVGRITLRNTRVEDIDFVLGAERDAENAPYVGQWSRDEHLRSLIESDLSHQIIHTGDGRRVGYTILAGLENQNRALELRRIVITDKGKGYGRAALLFIKKLAFETLGVHRLWLDVRENNPRALHLYKALGFQAEGTLRECIYLNGEYCSLIVLSILESEYL</sequence>
<dbReference type="Proteomes" id="UP000295008">
    <property type="component" value="Unassembled WGS sequence"/>
</dbReference>
<dbReference type="Pfam" id="PF13302">
    <property type="entry name" value="Acetyltransf_3"/>
    <property type="match status" value="1"/>
</dbReference>
<dbReference type="CDD" id="cd04301">
    <property type="entry name" value="NAT_SF"/>
    <property type="match status" value="1"/>
</dbReference>
<name>A0A4R1RRE7_HYDET</name>
<keyword evidence="2" id="KW-0808">Transferase</keyword>
<accession>A0A4R1RRE7</accession>
<organism evidence="2 3">
    <name type="scientific">Hydrogenispora ethanolica</name>
    <dbReference type="NCBI Taxonomy" id="1082276"/>
    <lineage>
        <taxon>Bacteria</taxon>
        <taxon>Bacillati</taxon>
        <taxon>Bacillota</taxon>
        <taxon>Hydrogenispora</taxon>
    </lineage>
</organism>
<reference evidence="2 3" key="1">
    <citation type="submission" date="2019-03" db="EMBL/GenBank/DDBJ databases">
        <title>Genomic Encyclopedia of Type Strains, Phase IV (KMG-IV): sequencing the most valuable type-strain genomes for metagenomic binning, comparative biology and taxonomic classification.</title>
        <authorList>
            <person name="Goeker M."/>
        </authorList>
    </citation>
    <scope>NUCLEOTIDE SEQUENCE [LARGE SCALE GENOMIC DNA]</scope>
    <source>
        <strain evidence="2 3">LX-B</strain>
    </source>
</reference>
<dbReference type="InterPro" id="IPR000182">
    <property type="entry name" value="GNAT_dom"/>
</dbReference>
<dbReference type="Gene3D" id="3.40.630.30">
    <property type="match status" value="1"/>
</dbReference>
<dbReference type="OrthoDB" id="9795206at2"/>
<dbReference type="PANTHER" id="PTHR43415">
    <property type="entry name" value="SPERMIDINE N(1)-ACETYLTRANSFERASE"/>
    <property type="match status" value="1"/>
</dbReference>
<dbReference type="SUPFAM" id="SSF55729">
    <property type="entry name" value="Acyl-CoA N-acyltransferases (Nat)"/>
    <property type="match status" value="1"/>
</dbReference>
<dbReference type="PROSITE" id="PS51186">
    <property type="entry name" value="GNAT"/>
    <property type="match status" value="1"/>
</dbReference>
<dbReference type="EMBL" id="SLUN01000013">
    <property type="protein sequence ID" value="TCL68512.1"/>
    <property type="molecule type" value="Genomic_DNA"/>
</dbReference>
<dbReference type="GO" id="GO:0016747">
    <property type="term" value="F:acyltransferase activity, transferring groups other than amino-acyl groups"/>
    <property type="evidence" value="ECO:0007669"/>
    <property type="project" value="InterPro"/>
</dbReference>
<feature type="domain" description="N-acetyltransferase" evidence="1">
    <location>
        <begin position="10"/>
        <end position="166"/>
    </location>
</feature>
<evidence type="ECO:0000313" key="2">
    <source>
        <dbReference type="EMBL" id="TCL68512.1"/>
    </source>
</evidence>
<dbReference type="InterPro" id="IPR016181">
    <property type="entry name" value="Acyl_CoA_acyltransferase"/>
</dbReference>
<evidence type="ECO:0000313" key="3">
    <source>
        <dbReference type="Proteomes" id="UP000295008"/>
    </source>
</evidence>
<keyword evidence="3" id="KW-1185">Reference proteome</keyword>